<reference evidence="1 2" key="1">
    <citation type="journal article" date="2020" name="ISME J.">
        <title>Comparative genomics reveals insights into cyanobacterial evolution and habitat adaptation.</title>
        <authorList>
            <person name="Chen M.Y."/>
            <person name="Teng W.K."/>
            <person name="Zhao L."/>
            <person name="Hu C.X."/>
            <person name="Zhou Y.K."/>
            <person name="Han B.P."/>
            <person name="Song L.R."/>
            <person name="Shu W.S."/>
        </authorList>
    </citation>
    <scope>NUCLEOTIDE SEQUENCE [LARGE SCALE GENOMIC DNA]</scope>
    <source>
        <strain evidence="1 2">FACHB-391</strain>
    </source>
</reference>
<name>A0ABR8F3F3_NOSLI</name>
<proteinExistence type="predicted"/>
<organism evidence="1 2">
    <name type="scientific">Nostoc linckia FACHB-391</name>
    <dbReference type="NCBI Taxonomy" id="2692906"/>
    <lineage>
        <taxon>Bacteria</taxon>
        <taxon>Bacillati</taxon>
        <taxon>Cyanobacteriota</taxon>
        <taxon>Cyanophyceae</taxon>
        <taxon>Nostocales</taxon>
        <taxon>Nostocaceae</taxon>
        <taxon>Nostoc</taxon>
    </lineage>
</organism>
<dbReference type="Proteomes" id="UP000604661">
    <property type="component" value="Unassembled WGS sequence"/>
</dbReference>
<dbReference type="RefSeq" id="WP_190899737.1">
    <property type="nucleotide sequence ID" value="NZ_JACJTE010000046.1"/>
</dbReference>
<dbReference type="EMBL" id="JACJTE010000046">
    <property type="protein sequence ID" value="MBD2564302.1"/>
    <property type="molecule type" value="Genomic_DNA"/>
</dbReference>
<sequence>MNTQPLPELIAQAQQLLTLIRQHPQFKALDYHPDLSIGDAIQALNELRFSALPNSESLEIFSLEGFKQ</sequence>
<evidence type="ECO:0000313" key="2">
    <source>
        <dbReference type="Proteomes" id="UP000604661"/>
    </source>
</evidence>
<gene>
    <name evidence="1" type="ORF">H6G95_27590</name>
</gene>
<accession>A0ABR8F3F3</accession>
<comment type="caution">
    <text evidence="1">The sequence shown here is derived from an EMBL/GenBank/DDBJ whole genome shotgun (WGS) entry which is preliminary data.</text>
</comment>
<protein>
    <submittedName>
        <fullName evidence="1">Uncharacterized protein</fullName>
    </submittedName>
</protein>
<evidence type="ECO:0000313" key="1">
    <source>
        <dbReference type="EMBL" id="MBD2564302.1"/>
    </source>
</evidence>
<keyword evidence="2" id="KW-1185">Reference proteome</keyword>